<dbReference type="EMBL" id="KN823009">
    <property type="protein sequence ID" value="KIO27393.1"/>
    <property type="molecule type" value="Genomic_DNA"/>
</dbReference>
<keyword evidence="2" id="KW-1185">Reference proteome</keyword>
<name>A0A0C3L121_9AGAM</name>
<reference evidence="2" key="2">
    <citation type="submission" date="2015-01" db="EMBL/GenBank/DDBJ databases">
        <title>Evolutionary Origins and Diversification of the Mycorrhizal Mutualists.</title>
        <authorList>
            <consortium name="DOE Joint Genome Institute"/>
            <consortium name="Mycorrhizal Genomics Consortium"/>
            <person name="Kohler A."/>
            <person name="Kuo A."/>
            <person name="Nagy L.G."/>
            <person name="Floudas D."/>
            <person name="Copeland A."/>
            <person name="Barry K.W."/>
            <person name="Cichocki N."/>
            <person name="Veneault-Fourrey C."/>
            <person name="LaButti K."/>
            <person name="Lindquist E.A."/>
            <person name="Lipzen A."/>
            <person name="Lundell T."/>
            <person name="Morin E."/>
            <person name="Murat C."/>
            <person name="Riley R."/>
            <person name="Ohm R."/>
            <person name="Sun H."/>
            <person name="Tunlid A."/>
            <person name="Henrissat B."/>
            <person name="Grigoriev I.V."/>
            <person name="Hibbett D.S."/>
            <person name="Martin F."/>
        </authorList>
    </citation>
    <scope>NUCLEOTIDE SEQUENCE [LARGE SCALE GENOMIC DNA]</scope>
    <source>
        <strain evidence="2">MUT 4182</strain>
    </source>
</reference>
<organism evidence="1 2">
    <name type="scientific">Tulasnella calospora MUT 4182</name>
    <dbReference type="NCBI Taxonomy" id="1051891"/>
    <lineage>
        <taxon>Eukaryota</taxon>
        <taxon>Fungi</taxon>
        <taxon>Dikarya</taxon>
        <taxon>Basidiomycota</taxon>
        <taxon>Agaricomycotina</taxon>
        <taxon>Agaricomycetes</taxon>
        <taxon>Cantharellales</taxon>
        <taxon>Tulasnellaceae</taxon>
        <taxon>Tulasnella</taxon>
    </lineage>
</organism>
<dbReference type="Proteomes" id="UP000054248">
    <property type="component" value="Unassembled WGS sequence"/>
</dbReference>
<reference evidence="1 2" key="1">
    <citation type="submission" date="2014-04" db="EMBL/GenBank/DDBJ databases">
        <authorList>
            <consortium name="DOE Joint Genome Institute"/>
            <person name="Kuo A."/>
            <person name="Girlanda M."/>
            <person name="Perotto S."/>
            <person name="Kohler A."/>
            <person name="Nagy L.G."/>
            <person name="Floudas D."/>
            <person name="Copeland A."/>
            <person name="Barry K.W."/>
            <person name="Cichocki N."/>
            <person name="Veneault-Fourrey C."/>
            <person name="LaButti K."/>
            <person name="Lindquist E.A."/>
            <person name="Lipzen A."/>
            <person name="Lundell T."/>
            <person name="Morin E."/>
            <person name="Murat C."/>
            <person name="Sun H."/>
            <person name="Tunlid A."/>
            <person name="Henrissat B."/>
            <person name="Grigoriev I.V."/>
            <person name="Hibbett D.S."/>
            <person name="Martin F."/>
            <person name="Nordberg H.P."/>
            <person name="Cantor M.N."/>
            <person name="Hua S.X."/>
        </authorList>
    </citation>
    <scope>NUCLEOTIDE SEQUENCE [LARGE SCALE GENOMIC DNA]</scope>
    <source>
        <strain evidence="1 2">MUT 4182</strain>
    </source>
</reference>
<evidence type="ECO:0000313" key="2">
    <source>
        <dbReference type="Proteomes" id="UP000054248"/>
    </source>
</evidence>
<sequence length="99" mass="10906">MLGARWHRNNTTSTTSYAYIYPMNSTTGSISSAHCTGPQMKNVWAISLTQTKSGQLPQVTVVNGKATLMICANPSPDYIWFRIRPLGSEVAVDLFLEPI</sequence>
<accession>A0A0C3L121</accession>
<dbReference type="HOGENOM" id="CLU_2322084_0_0_1"/>
<protein>
    <submittedName>
        <fullName evidence="1">Uncharacterized protein</fullName>
    </submittedName>
</protein>
<gene>
    <name evidence="1" type="ORF">M407DRAFT_243344</name>
</gene>
<proteinExistence type="predicted"/>
<dbReference type="AlphaFoldDB" id="A0A0C3L121"/>
<evidence type="ECO:0000313" key="1">
    <source>
        <dbReference type="EMBL" id="KIO27393.1"/>
    </source>
</evidence>